<sequence>MARNVVTIPVWNDSDGQHASSKDRSRNDGYFEERLGELWMRERGQAQPGVVYRLDRMPAGYSGWEKRRGDSKHVDRYIAGHPSGKDFRSLNEAWPHFQHLIAHGSAHGCLCVLCTGGRKKTKTNRSGSLTSGSSGLQSRHFGPSSTSAVAKPVKVAARKTQNTFDSDSETPQRGKQADPEGIPDYYRILLDKVKAAGPDGIVRENVIDQLSPDWRAGHQMLQGMLEDWSQQPSFVPRIGELVLFIRSLGHEDTLAWDANSKCLRPRNSKGWLDHYRWETGVVTQSPIESVSHDDLIGVPASKTHNVTYSGFRVEPLPEPGSQSKTYSSQHKYVPLHALRPFLYWRECLGSTDEQDWHPTVKHALTVASSWSLLGKYNFTGSWPEATLFCRGVYIGPELIMMGDLVRLEPRPKDSRQDAIVDVMVVSSIRLRFVKLDESSDDDYDDGDPYTTCLHIAGKVWSLDPKRSFAGIGASPAKPNQPGFPSELAGYGNWFNVTDPSNERQKLEVPYTRVLGRCLAKDALHRWFPTSDKGLSNNGQVARSQPLELSQGLHSMREARAYSRAHDTRIDRASGQSWFWAETRIEQLDLHEINGKFVGSKEEARDRKQVNAWRQALKVLDGKKGSLDEYFAAKRQREEESKQPTSSAFGMMASVAQGDSATEGDAAQGEDLMDVDDDAASSRRRSSMQMLSMDEHEGDDDSVMIIDD</sequence>
<evidence type="ECO:0000313" key="6">
    <source>
        <dbReference type="Proteomes" id="UP000230605"/>
    </source>
</evidence>
<feature type="region of interest" description="Disordered" evidence="1">
    <location>
        <begin position="1"/>
        <end position="27"/>
    </location>
</feature>
<evidence type="ECO:0000313" key="4">
    <source>
        <dbReference type="EMBL" id="PIB03164.1"/>
    </source>
</evidence>
<feature type="compositionally biased region" description="Low complexity" evidence="1">
    <location>
        <begin position="148"/>
        <end position="159"/>
    </location>
</feature>
<dbReference type="InterPro" id="IPR038986">
    <property type="entry name" value="Clr2"/>
</dbReference>
<dbReference type="Proteomes" id="UP000230605">
    <property type="component" value="Chromosome 10"/>
</dbReference>
<dbReference type="GO" id="GO:0031934">
    <property type="term" value="C:mating-type region heterochromatin"/>
    <property type="evidence" value="ECO:0007669"/>
    <property type="project" value="TreeGrafter"/>
</dbReference>
<dbReference type="Proteomes" id="UP001302367">
    <property type="component" value="Chromosome 5"/>
</dbReference>
<evidence type="ECO:0000259" key="3">
    <source>
        <dbReference type="Pfam" id="PF16761"/>
    </source>
</evidence>
<dbReference type="GO" id="GO:0030466">
    <property type="term" value="P:silent mating-type cassette heterochromatin formation"/>
    <property type="evidence" value="ECO:0007669"/>
    <property type="project" value="TreeGrafter"/>
</dbReference>
<organism evidence="4 6">
    <name type="scientific">Cercospora beticola</name>
    <name type="common">Sugarbeet leaf spot fungus</name>
    <dbReference type="NCBI Taxonomy" id="122368"/>
    <lineage>
        <taxon>Eukaryota</taxon>
        <taxon>Fungi</taxon>
        <taxon>Dikarya</taxon>
        <taxon>Ascomycota</taxon>
        <taxon>Pezizomycotina</taxon>
        <taxon>Dothideomycetes</taxon>
        <taxon>Dothideomycetidae</taxon>
        <taxon>Mycosphaerellales</taxon>
        <taxon>Mycosphaerellaceae</taxon>
        <taxon>Cercospora</taxon>
    </lineage>
</organism>
<feature type="compositionally biased region" description="Polar residues" evidence="1">
    <location>
        <begin position="160"/>
        <end position="169"/>
    </location>
</feature>
<dbReference type="AlphaFoldDB" id="A0A2G5IF74"/>
<evidence type="ECO:0000256" key="1">
    <source>
        <dbReference type="SAM" id="MobiDB-lite"/>
    </source>
</evidence>
<accession>A0A2G5IF74</accession>
<evidence type="ECO:0000259" key="2">
    <source>
        <dbReference type="Pfam" id="PF10383"/>
    </source>
</evidence>
<feature type="domain" description="Cryptic loci regulator 2 N-terminal" evidence="3">
    <location>
        <begin position="52"/>
        <end position="114"/>
    </location>
</feature>
<dbReference type="InterPro" id="IPR018839">
    <property type="entry name" value="Tscrpt-silencing_Clr2_C"/>
</dbReference>
<dbReference type="Pfam" id="PF10383">
    <property type="entry name" value="Clr2"/>
    <property type="match status" value="1"/>
</dbReference>
<evidence type="ECO:0008006" key="8">
    <source>
        <dbReference type="Google" id="ProtNLM"/>
    </source>
</evidence>
<proteinExistence type="predicted"/>
<dbReference type="EMBL" id="CP134188">
    <property type="protein sequence ID" value="WPB04165.1"/>
    <property type="molecule type" value="Genomic_DNA"/>
</dbReference>
<dbReference type="InterPro" id="IPR031915">
    <property type="entry name" value="Clr2_N"/>
</dbReference>
<dbReference type="GO" id="GO:0033553">
    <property type="term" value="C:rDNA heterochromatin"/>
    <property type="evidence" value="ECO:0007669"/>
    <property type="project" value="TreeGrafter"/>
</dbReference>
<dbReference type="EMBL" id="LKMD01000099">
    <property type="protein sequence ID" value="PIB03164.1"/>
    <property type="molecule type" value="Genomic_DNA"/>
</dbReference>
<gene>
    <name evidence="4" type="ORF">CB0940_11805</name>
    <name evidence="5" type="ORF">RHO25_008810</name>
</gene>
<feature type="region of interest" description="Disordered" evidence="1">
    <location>
        <begin position="120"/>
        <end position="181"/>
    </location>
</feature>
<keyword evidence="7" id="KW-1185">Reference proteome</keyword>
<feature type="region of interest" description="Disordered" evidence="1">
    <location>
        <begin position="655"/>
        <end position="707"/>
    </location>
</feature>
<dbReference type="PANTHER" id="PTHR38046:SF1">
    <property type="entry name" value="CRYPTIC LOCI REGULATOR 2"/>
    <property type="match status" value="1"/>
</dbReference>
<feature type="compositionally biased region" description="Acidic residues" evidence="1">
    <location>
        <begin position="695"/>
        <end position="707"/>
    </location>
</feature>
<reference evidence="4 6" key="1">
    <citation type="submission" date="2015-10" db="EMBL/GenBank/DDBJ databases">
        <title>The cercosporin biosynthetic gene cluster was horizontally transferred to several fungal lineages and shown to be expanded in Cercospora beticola based on microsynteny with recipient genomes.</title>
        <authorList>
            <person name="De Jonge R."/>
            <person name="Ebert M.K."/>
            <person name="Suttle J.C."/>
            <person name="Jurick Ii W.M."/>
            <person name="Secor G.A."/>
            <person name="Thomma B.P."/>
            <person name="Van De Peer Y."/>
            <person name="Bolton M.D."/>
        </authorList>
    </citation>
    <scope>NUCLEOTIDE SEQUENCE [LARGE SCALE GENOMIC DNA]</scope>
    <source>
        <strain evidence="4 6">09-40</strain>
    </source>
</reference>
<dbReference type="PANTHER" id="PTHR38046">
    <property type="entry name" value="CRYPTIC LOCI REGULATOR 2"/>
    <property type="match status" value="1"/>
</dbReference>
<evidence type="ECO:0000313" key="5">
    <source>
        <dbReference type="EMBL" id="WPB04165.1"/>
    </source>
</evidence>
<feature type="compositionally biased region" description="Low complexity" evidence="1">
    <location>
        <begin position="126"/>
        <end position="138"/>
    </location>
</feature>
<reference evidence="5 7" key="2">
    <citation type="submission" date="2023-09" db="EMBL/GenBank/DDBJ databases">
        <title>Complete-Gapless Cercospora beticola genome.</title>
        <authorList>
            <person name="Wyatt N.A."/>
            <person name="Spanner R.E."/>
            <person name="Bolton M.D."/>
        </authorList>
    </citation>
    <scope>NUCLEOTIDE SEQUENCE [LARGE SCALE GENOMIC DNA]</scope>
    <source>
        <strain evidence="5">Cb09-40</strain>
    </source>
</reference>
<evidence type="ECO:0000313" key="7">
    <source>
        <dbReference type="Proteomes" id="UP001302367"/>
    </source>
</evidence>
<dbReference type="OrthoDB" id="438224at2759"/>
<feature type="domain" description="Cryptic loci regulator 2 C-terminal" evidence="2">
    <location>
        <begin position="388"/>
        <end position="517"/>
    </location>
</feature>
<dbReference type="Pfam" id="PF16761">
    <property type="entry name" value="Clr2_transil"/>
    <property type="match status" value="1"/>
</dbReference>
<protein>
    <recommendedName>
        <fullName evidence="8">Cryptic loci regulator 2 N-terminal domain-containing protein</fullName>
    </recommendedName>
</protein>
<dbReference type="GO" id="GO:0070824">
    <property type="term" value="C:SHREC complex"/>
    <property type="evidence" value="ECO:0007669"/>
    <property type="project" value="InterPro"/>
</dbReference>
<name>A0A2G5IF74_CERBT</name>